<dbReference type="EMBL" id="SJPK01000042">
    <property type="protein sequence ID" value="TWT51675.1"/>
    <property type="molecule type" value="Genomic_DNA"/>
</dbReference>
<dbReference type="Proteomes" id="UP000318053">
    <property type="component" value="Unassembled WGS sequence"/>
</dbReference>
<proteinExistence type="predicted"/>
<comment type="caution">
    <text evidence="1">The sequence shown here is derived from an EMBL/GenBank/DDBJ whole genome shotgun (WGS) entry which is preliminary data.</text>
</comment>
<keyword evidence="2" id="KW-1185">Reference proteome</keyword>
<name>A0A5C5WNB4_9BACT</name>
<organism evidence="1 2">
    <name type="scientific">Allorhodopirellula solitaria</name>
    <dbReference type="NCBI Taxonomy" id="2527987"/>
    <lineage>
        <taxon>Bacteria</taxon>
        <taxon>Pseudomonadati</taxon>
        <taxon>Planctomycetota</taxon>
        <taxon>Planctomycetia</taxon>
        <taxon>Pirellulales</taxon>
        <taxon>Pirellulaceae</taxon>
        <taxon>Allorhodopirellula</taxon>
    </lineage>
</organism>
<dbReference type="RefSeq" id="WP_186775201.1">
    <property type="nucleotide sequence ID" value="NZ_SJPK01000042.1"/>
</dbReference>
<evidence type="ECO:0000313" key="1">
    <source>
        <dbReference type="EMBL" id="TWT51675.1"/>
    </source>
</evidence>
<evidence type="ECO:0000313" key="2">
    <source>
        <dbReference type="Proteomes" id="UP000318053"/>
    </source>
</evidence>
<gene>
    <name evidence="1" type="ORF">CA85_52060</name>
</gene>
<protein>
    <submittedName>
        <fullName evidence="1">Uncharacterized protein</fullName>
    </submittedName>
</protein>
<reference evidence="1 2" key="1">
    <citation type="submission" date="2019-02" db="EMBL/GenBank/DDBJ databases">
        <title>Deep-cultivation of Planctomycetes and their phenomic and genomic characterization uncovers novel biology.</title>
        <authorList>
            <person name="Wiegand S."/>
            <person name="Jogler M."/>
            <person name="Boedeker C."/>
            <person name="Pinto D."/>
            <person name="Vollmers J."/>
            <person name="Rivas-Marin E."/>
            <person name="Kohn T."/>
            <person name="Peeters S.H."/>
            <person name="Heuer A."/>
            <person name="Rast P."/>
            <person name="Oberbeckmann S."/>
            <person name="Bunk B."/>
            <person name="Jeske O."/>
            <person name="Meyerdierks A."/>
            <person name="Storesund J.E."/>
            <person name="Kallscheuer N."/>
            <person name="Luecker S."/>
            <person name="Lage O.M."/>
            <person name="Pohl T."/>
            <person name="Merkel B.J."/>
            <person name="Hornburger P."/>
            <person name="Mueller R.-W."/>
            <person name="Bruemmer F."/>
            <person name="Labrenz M."/>
            <person name="Spormann A.M."/>
            <person name="Op Den Camp H."/>
            <person name="Overmann J."/>
            <person name="Amann R."/>
            <person name="Jetten M.S.M."/>
            <person name="Mascher T."/>
            <person name="Medema M.H."/>
            <person name="Devos D.P."/>
            <person name="Kaster A.-K."/>
            <person name="Ovreas L."/>
            <person name="Rohde M."/>
            <person name="Galperin M.Y."/>
            <person name="Jogler C."/>
        </authorList>
    </citation>
    <scope>NUCLEOTIDE SEQUENCE [LARGE SCALE GENOMIC DNA]</scope>
    <source>
        <strain evidence="1 2">CA85</strain>
    </source>
</reference>
<dbReference type="AlphaFoldDB" id="A0A5C5WNB4"/>
<sequence length="169" mass="18976">MVNTDLIVDRARATRRELCALLMLLIIANGCSAQDYRGIDFQVRQNTLNAGVDIERIHFVYGSTITSSKKQPDADANGDIYLGSLIKKNIDCFLVVDLSERGKAIGSEIYHLTPVDLADVARTETWRNPSRSSTSSDNVDLKLLGKFARFESTSSDKFRTKVRFSIKRR</sequence>
<accession>A0A5C5WNB4</accession>